<dbReference type="Pfam" id="PF04338">
    <property type="entry name" value="DUF481"/>
    <property type="match status" value="2"/>
</dbReference>
<accession>A0AAE2SC28</accession>
<dbReference type="RefSeq" id="WP_309490052.1">
    <property type="nucleotide sequence ID" value="NZ_JAENIG010000006.1"/>
</dbReference>
<sequence length="471" mass="52120">MQFNYLTLLSLSLTSLTFAESSDWKHNGNFSLSLTSGNSDTLNTAFGFDSIKKDGLTTYSNEFDAIYGEDDGIRSNNQIANELKFAREFPDSRWYYGASTDFLYDPMAGVDYRAGVYGLLGYHFIDTDRYKLRAEIGPGFIFEKRNDSSEQYAAYKAAQYFDWKISKDTRFFQSLKASAELGDLSNAIYTAEVGIESKLSGPWSFRIAAKAIHYSQVSDGNEADDQLITVGLGYSFSPGGSDAPSLEDVHKKRKITEGDWVTTALLGGSYASGNTDASSVALGILAKRKSALSSSEIGLNGYYGESDGVRTAESATFNAHHQYSFKKPYFAGLRFDAEYDPVADLDYRLALSPYLGRFLYEEGATFVSLEVGPSVVTEKKAGENDTYLAAYATLKADKQFNDRTRIYSSVTWRGEVQDTANFVLTSQLGFDHSISDSTKLKLLLENIYDNEPAEGRDANDLKLIAGFEFAL</sequence>
<evidence type="ECO:0000313" key="2">
    <source>
        <dbReference type="EMBL" id="MBK1855440.1"/>
    </source>
</evidence>
<dbReference type="InterPro" id="IPR007433">
    <property type="entry name" value="DUF481"/>
</dbReference>
<reference evidence="2" key="1">
    <citation type="submission" date="2021-01" db="EMBL/GenBank/DDBJ databases">
        <title>Modified the classification status of verrucomicrobia.</title>
        <authorList>
            <person name="Feng X."/>
        </authorList>
    </citation>
    <scope>NUCLEOTIDE SEQUENCE</scope>
    <source>
        <strain evidence="2">5K15</strain>
    </source>
</reference>
<dbReference type="Proteomes" id="UP000634206">
    <property type="component" value="Unassembled WGS sequence"/>
</dbReference>
<evidence type="ECO:0000256" key="1">
    <source>
        <dbReference type="SAM" id="SignalP"/>
    </source>
</evidence>
<keyword evidence="3" id="KW-1185">Reference proteome</keyword>
<organism evidence="2 3">
    <name type="scientific">Oceaniferula flava</name>
    <dbReference type="NCBI Taxonomy" id="2800421"/>
    <lineage>
        <taxon>Bacteria</taxon>
        <taxon>Pseudomonadati</taxon>
        <taxon>Verrucomicrobiota</taxon>
        <taxon>Verrucomicrobiia</taxon>
        <taxon>Verrucomicrobiales</taxon>
        <taxon>Verrucomicrobiaceae</taxon>
        <taxon>Oceaniferula</taxon>
    </lineage>
</organism>
<protein>
    <submittedName>
        <fullName evidence="2">DUF481 domain-containing protein</fullName>
    </submittedName>
</protein>
<keyword evidence="1" id="KW-0732">Signal</keyword>
<comment type="caution">
    <text evidence="2">The sequence shown here is derived from an EMBL/GenBank/DDBJ whole genome shotgun (WGS) entry which is preliminary data.</text>
</comment>
<name>A0AAE2SC28_9BACT</name>
<dbReference type="AlphaFoldDB" id="A0AAE2SC28"/>
<gene>
    <name evidence="2" type="ORF">JIN83_10750</name>
</gene>
<evidence type="ECO:0000313" key="3">
    <source>
        <dbReference type="Proteomes" id="UP000634206"/>
    </source>
</evidence>
<feature type="chain" id="PRO_5042192674" evidence="1">
    <location>
        <begin position="20"/>
        <end position="471"/>
    </location>
</feature>
<dbReference type="EMBL" id="JAENIG010000006">
    <property type="protein sequence ID" value="MBK1855440.1"/>
    <property type="molecule type" value="Genomic_DNA"/>
</dbReference>
<feature type="signal peptide" evidence="1">
    <location>
        <begin position="1"/>
        <end position="19"/>
    </location>
</feature>
<proteinExistence type="predicted"/>